<name>D1CDS2_THET1</name>
<evidence type="ECO:0000313" key="5">
    <source>
        <dbReference type="Proteomes" id="UP000000323"/>
    </source>
</evidence>
<dbReference type="OrthoDB" id="9781031at2"/>
<evidence type="ECO:0000313" key="4">
    <source>
        <dbReference type="EMBL" id="ACZ41078.1"/>
    </source>
</evidence>
<dbReference type="GO" id="GO:0000166">
    <property type="term" value="F:nucleotide binding"/>
    <property type="evidence" value="ECO:0007669"/>
    <property type="project" value="InterPro"/>
</dbReference>
<feature type="domain" description="GFO/IDH/MocA-like oxidoreductase" evidence="3">
    <location>
        <begin position="158"/>
        <end position="293"/>
    </location>
</feature>
<evidence type="ECO:0000259" key="2">
    <source>
        <dbReference type="Pfam" id="PF01408"/>
    </source>
</evidence>
<dbReference type="HOGENOM" id="CLU_023194_17_0_0"/>
<dbReference type="Gene3D" id="3.30.360.10">
    <property type="entry name" value="Dihydrodipicolinate Reductase, domain 2"/>
    <property type="match status" value="1"/>
</dbReference>
<organism evidence="4 5">
    <name type="scientific">Thermobaculum terrenum (strain ATCC BAA-798 / CCMEE 7001 / YNP1)</name>
    <dbReference type="NCBI Taxonomy" id="525904"/>
    <lineage>
        <taxon>Bacteria</taxon>
        <taxon>Bacillati</taxon>
        <taxon>Chloroflexota</taxon>
        <taxon>Chloroflexia</taxon>
        <taxon>Candidatus Thermobaculales</taxon>
        <taxon>Candidatus Thermobaculaceae</taxon>
        <taxon>Thermobaculum</taxon>
    </lineage>
</organism>
<dbReference type="SUPFAM" id="SSF55347">
    <property type="entry name" value="Glyceraldehyde-3-phosphate dehydrogenase-like, C-terminal domain"/>
    <property type="match status" value="1"/>
</dbReference>
<dbReference type="eggNOG" id="COG0673">
    <property type="taxonomic scope" value="Bacteria"/>
</dbReference>
<dbReference type="InterPro" id="IPR036291">
    <property type="entry name" value="NAD(P)-bd_dom_sf"/>
</dbReference>
<accession>D1CDS2</accession>
<dbReference type="AlphaFoldDB" id="D1CDS2"/>
<dbReference type="PANTHER" id="PTHR43818:SF11">
    <property type="entry name" value="BCDNA.GH03377"/>
    <property type="match status" value="1"/>
</dbReference>
<dbReference type="InterPro" id="IPR055170">
    <property type="entry name" value="GFO_IDH_MocA-like_dom"/>
</dbReference>
<dbReference type="PANTHER" id="PTHR43818">
    <property type="entry name" value="BCDNA.GH03377"/>
    <property type="match status" value="1"/>
</dbReference>
<keyword evidence="5" id="KW-1185">Reference proteome</keyword>
<dbReference type="Pfam" id="PF22725">
    <property type="entry name" value="GFO_IDH_MocA_C3"/>
    <property type="match status" value="1"/>
</dbReference>
<evidence type="ECO:0000259" key="3">
    <source>
        <dbReference type="Pfam" id="PF22725"/>
    </source>
</evidence>
<dbReference type="EMBL" id="CP001825">
    <property type="protein sequence ID" value="ACZ41078.1"/>
    <property type="molecule type" value="Genomic_DNA"/>
</dbReference>
<dbReference type="InterPro" id="IPR050463">
    <property type="entry name" value="Gfo/Idh/MocA_oxidrdct_glycsds"/>
</dbReference>
<reference evidence="5" key="1">
    <citation type="journal article" date="2010" name="Stand. Genomic Sci.">
        <title>Complete genome sequence of 'Thermobaculum terrenum' type strain (YNP1).</title>
        <authorList>
            <person name="Kiss H."/>
            <person name="Cleland D."/>
            <person name="Lapidus A."/>
            <person name="Lucas S."/>
            <person name="Glavina Del Rio T."/>
            <person name="Nolan M."/>
            <person name="Tice H."/>
            <person name="Han C."/>
            <person name="Goodwin L."/>
            <person name="Pitluck S."/>
            <person name="Liolios K."/>
            <person name="Ivanova N."/>
            <person name="Mavromatis K."/>
            <person name="Ovchinnikova G."/>
            <person name="Pati A."/>
            <person name="Chen A."/>
            <person name="Palaniappan K."/>
            <person name="Land M."/>
            <person name="Hauser L."/>
            <person name="Chang Y."/>
            <person name="Jeffries C."/>
            <person name="Lu M."/>
            <person name="Brettin T."/>
            <person name="Detter J."/>
            <person name="Goker M."/>
            <person name="Tindall B."/>
            <person name="Beck B."/>
            <person name="McDermott T."/>
            <person name="Woyke T."/>
            <person name="Bristow J."/>
            <person name="Eisen J."/>
            <person name="Markowitz V."/>
            <person name="Hugenholtz P."/>
            <person name="Kyrpides N."/>
            <person name="Klenk H."/>
            <person name="Cheng J."/>
        </authorList>
    </citation>
    <scope>NUCLEOTIDE SEQUENCE [LARGE SCALE GENOMIC DNA]</scope>
    <source>
        <strain evidence="5">ATCC BAA-798 / YNP1</strain>
    </source>
</reference>
<dbReference type="SUPFAM" id="SSF51735">
    <property type="entry name" value="NAD(P)-binding Rossmann-fold domains"/>
    <property type="match status" value="1"/>
</dbReference>
<evidence type="ECO:0000256" key="1">
    <source>
        <dbReference type="ARBA" id="ARBA00023002"/>
    </source>
</evidence>
<protein>
    <submittedName>
        <fullName evidence="4">Oxidoreductase domain protein</fullName>
    </submittedName>
</protein>
<keyword evidence="1" id="KW-0560">Oxidoreductase</keyword>
<gene>
    <name evidence="4" type="ordered locus">Tter_0156</name>
</gene>
<dbReference type="InterPro" id="IPR000683">
    <property type="entry name" value="Gfo/Idh/MocA-like_OxRdtase_N"/>
</dbReference>
<proteinExistence type="predicted"/>
<dbReference type="RefSeq" id="WP_012874113.1">
    <property type="nucleotide sequence ID" value="NC_013525.1"/>
</dbReference>
<dbReference type="Proteomes" id="UP000000323">
    <property type="component" value="Chromosome 1"/>
</dbReference>
<dbReference type="Pfam" id="PF01408">
    <property type="entry name" value="GFO_IDH_MocA"/>
    <property type="match status" value="1"/>
</dbReference>
<dbReference type="STRING" id="525904.Tter_0156"/>
<dbReference type="KEGG" id="ttr:Tter_0156"/>
<dbReference type="GO" id="GO:0016491">
    <property type="term" value="F:oxidoreductase activity"/>
    <property type="evidence" value="ECO:0007669"/>
    <property type="project" value="UniProtKB-KW"/>
</dbReference>
<feature type="domain" description="Gfo/Idh/MocA-like oxidoreductase N-terminal" evidence="2">
    <location>
        <begin position="23"/>
        <end position="149"/>
    </location>
</feature>
<sequence>MSEQVGFVTMAGQRATSKAPEVGVGMLGYAFMGKAHTNAFKKLPYIVYPPPAIPRLVAIAGRNEEAVKEAASRYGYEGYYTDWRQMLDDDRIQLFDNGGPNYAHAEPCIAAAQKGKHILCEKPLARNAQEAKAMLDAVNQAGVKAMVGFNYRFVPAVRLAYEMIKNGELGEIYHFRAVYLQEWITDPEFPYIWRLDKELAGSGALGDLGAHIIDLGRHLIGEVKSVMAMTRTFIPERNDPETGQRRKVEVDDAFEAVVEFENGAVGTLEASRFATGRKNHQVFEINGSKGSIRFNLERLNELEVYRTDAPKHTQGFTDVLVTESYHPFWSNWWPHGHIIGWEHTFVHEIAHLLDCIVNDKDIAPYGATFEDGYRNAVICDAILQSAEEGKRVEVTF</sequence>
<dbReference type="Gene3D" id="3.40.50.720">
    <property type="entry name" value="NAD(P)-binding Rossmann-like Domain"/>
    <property type="match status" value="1"/>
</dbReference>